<dbReference type="PANTHER" id="PTHR43047:SF74">
    <property type="entry name" value="HISTIDINE KINASE-RELATED"/>
    <property type="match status" value="1"/>
</dbReference>
<dbReference type="Pfam" id="PF02518">
    <property type="entry name" value="HATPase_c"/>
    <property type="match status" value="1"/>
</dbReference>
<dbReference type="PROSITE" id="PS50110">
    <property type="entry name" value="RESPONSE_REGULATORY"/>
    <property type="match status" value="1"/>
</dbReference>
<comment type="catalytic activity">
    <reaction evidence="1">
        <text>ATP + protein L-histidine = ADP + protein N-phospho-L-histidine.</text>
        <dbReference type="EC" id="2.7.13.3"/>
    </reaction>
</comment>
<keyword evidence="4" id="KW-0808">Transferase</keyword>
<keyword evidence="3 6" id="KW-0597">Phosphoprotein</keyword>
<feature type="compositionally biased region" description="Polar residues" evidence="7">
    <location>
        <begin position="1018"/>
        <end position="1048"/>
    </location>
</feature>
<comment type="caution">
    <text evidence="10">The sequence shown here is derived from an EMBL/GenBank/DDBJ whole genome shotgun (WGS) entry which is preliminary data.</text>
</comment>
<dbReference type="PANTHER" id="PTHR43047">
    <property type="entry name" value="TWO-COMPONENT HISTIDINE PROTEIN KINASE"/>
    <property type="match status" value="1"/>
</dbReference>
<dbReference type="Gene3D" id="3.30.565.10">
    <property type="entry name" value="Histidine kinase-like ATPase, C-terminal domain"/>
    <property type="match status" value="1"/>
</dbReference>
<dbReference type="InterPro" id="IPR003661">
    <property type="entry name" value="HisK_dim/P_dom"/>
</dbReference>
<dbReference type="FunFam" id="1.10.287.130:FF:000023">
    <property type="entry name" value="Sensor histidine kinase/response regulator, putative"/>
    <property type="match status" value="1"/>
</dbReference>
<dbReference type="InterPro" id="IPR036097">
    <property type="entry name" value="HisK_dim/P_sf"/>
</dbReference>
<dbReference type="FunFam" id="3.30.450.40:FF:000083">
    <property type="entry name" value="Sensor histidine kinase/response regulator, putative (AFU_orthologue AFUA_4G00660)"/>
    <property type="match status" value="1"/>
</dbReference>
<evidence type="ECO:0000256" key="1">
    <source>
        <dbReference type="ARBA" id="ARBA00000085"/>
    </source>
</evidence>
<dbReference type="SUPFAM" id="SSF55781">
    <property type="entry name" value="GAF domain-like"/>
    <property type="match status" value="1"/>
</dbReference>
<feature type="domain" description="Histidine kinase" evidence="8">
    <location>
        <begin position="593"/>
        <end position="861"/>
    </location>
</feature>
<dbReference type="InterPro" id="IPR036890">
    <property type="entry name" value="HATPase_C_sf"/>
</dbReference>
<feature type="compositionally biased region" description="Basic and acidic residues" evidence="7">
    <location>
        <begin position="274"/>
        <end position="307"/>
    </location>
</feature>
<dbReference type="SUPFAM" id="SSF52172">
    <property type="entry name" value="CheY-like"/>
    <property type="match status" value="1"/>
</dbReference>
<gene>
    <name evidence="10" type="ORF">PECM_005659</name>
</gene>
<dbReference type="Gene3D" id="3.40.50.2300">
    <property type="match status" value="1"/>
</dbReference>
<evidence type="ECO:0000256" key="3">
    <source>
        <dbReference type="ARBA" id="ARBA00022553"/>
    </source>
</evidence>
<dbReference type="Pfam" id="PF00072">
    <property type="entry name" value="Response_reg"/>
    <property type="match status" value="1"/>
</dbReference>
<dbReference type="SUPFAM" id="SSF47384">
    <property type="entry name" value="Homodimeric domain of signal transducing histidine kinase"/>
    <property type="match status" value="1"/>
</dbReference>
<evidence type="ECO:0000256" key="7">
    <source>
        <dbReference type="SAM" id="MobiDB-lite"/>
    </source>
</evidence>
<evidence type="ECO:0000313" key="10">
    <source>
        <dbReference type="EMBL" id="KAF7716484.1"/>
    </source>
</evidence>
<accession>A0A8J8WH95</accession>
<dbReference type="SMART" id="SM00388">
    <property type="entry name" value="HisKA"/>
    <property type="match status" value="1"/>
</dbReference>
<dbReference type="InterPro" id="IPR003018">
    <property type="entry name" value="GAF"/>
</dbReference>
<evidence type="ECO:0000313" key="11">
    <source>
        <dbReference type="Proteomes" id="UP000631181"/>
    </source>
</evidence>
<dbReference type="EC" id="2.7.13.3" evidence="2"/>
<dbReference type="Gene3D" id="3.30.450.40">
    <property type="match status" value="1"/>
</dbReference>
<dbReference type="CDD" id="cd17546">
    <property type="entry name" value="REC_hyHK_CKI1_RcsC-like"/>
    <property type="match status" value="1"/>
</dbReference>
<keyword evidence="5" id="KW-0418">Kinase</keyword>
<dbReference type="PRINTS" id="PR00344">
    <property type="entry name" value="BCTRLSENSOR"/>
</dbReference>
<feature type="modified residue" description="4-aspartylphosphate" evidence="6">
    <location>
        <position position="1114"/>
    </location>
</feature>
<dbReference type="PROSITE" id="PS50109">
    <property type="entry name" value="HIS_KIN"/>
    <property type="match status" value="1"/>
</dbReference>
<dbReference type="SMART" id="SM00065">
    <property type="entry name" value="GAF"/>
    <property type="match status" value="1"/>
</dbReference>
<dbReference type="CDD" id="cd00082">
    <property type="entry name" value="HisKA"/>
    <property type="match status" value="1"/>
</dbReference>
<feature type="domain" description="Response regulatory" evidence="9">
    <location>
        <begin position="1065"/>
        <end position="1184"/>
    </location>
</feature>
<feature type="compositionally biased region" description="Polar residues" evidence="7">
    <location>
        <begin position="334"/>
        <end position="348"/>
    </location>
</feature>
<feature type="region of interest" description="Disordered" evidence="7">
    <location>
        <begin position="268"/>
        <end position="348"/>
    </location>
</feature>
<dbReference type="Pfam" id="PF00512">
    <property type="entry name" value="HisKA"/>
    <property type="match status" value="1"/>
</dbReference>
<dbReference type="GO" id="GO:0009927">
    <property type="term" value="F:histidine phosphotransfer kinase activity"/>
    <property type="evidence" value="ECO:0007669"/>
    <property type="project" value="TreeGrafter"/>
</dbReference>
<dbReference type="InterPro" id="IPR011006">
    <property type="entry name" value="CheY-like_superfamily"/>
</dbReference>
<dbReference type="SMART" id="SM00448">
    <property type="entry name" value="REC"/>
    <property type="match status" value="1"/>
</dbReference>
<organism evidence="10 11">
    <name type="scientific">Penicillium ucsense</name>
    <dbReference type="NCBI Taxonomy" id="2839758"/>
    <lineage>
        <taxon>Eukaryota</taxon>
        <taxon>Fungi</taxon>
        <taxon>Dikarya</taxon>
        <taxon>Ascomycota</taxon>
        <taxon>Pezizomycotina</taxon>
        <taxon>Eurotiomycetes</taxon>
        <taxon>Eurotiomycetidae</taxon>
        <taxon>Eurotiales</taxon>
        <taxon>Aspergillaceae</taxon>
        <taxon>Penicillium</taxon>
    </lineage>
</organism>
<dbReference type="GO" id="GO:0000155">
    <property type="term" value="F:phosphorelay sensor kinase activity"/>
    <property type="evidence" value="ECO:0007669"/>
    <property type="project" value="InterPro"/>
</dbReference>
<dbReference type="EMBL" id="WIWV01000040">
    <property type="protein sequence ID" value="KAF7716484.1"/>
    <property type="molecule type" value="Genomic_DNA"/>
</dbReference>
<proteinExistence type="predicted"/>
<dbReference type="Gene3D" id="1.10.287.130">
    <property type="match status" value="1"/>
</dbReference>
<feature type="region of interest" description="Disordered" evidence="7">
    <location>
        <begin position="1014"/>
        <end position="1056"/>
    </location>
</feature>
<evidence type="ECO:0000256" key="4">
    <source>
        <dbReference type="ARBA" id="ARBA00022679"/>
    </source>
</evidence>
<evidence type="ECO:0000259" key="9">
    <source>
        <dbReference type="PROSITE" id="PS50110"/>
    </source>
</evidence>
<feature type="compositionally biased region" description="Basic and acidic residues" evidence="7">
    <location>
        <begin position="315"/>
        <end position="333"/>
    </location>
</feature>
<evidence type="ECO:0000259" key="8">
    <source>
        <dbReference type="PROSITE" id="PS50109"/>
    </source>
</evidence>
<evidence type="ECO:0000256" key="5">
    <source>
        <dbReference type="ARBA" id="ARBA00022777"/>
    </source>
</evidence>
<evidence type="ECO:0000256" key="6">
    <source>
        <dbReference type="PROSITE-ProRule" id="PRU00169"/>
    </source>
</evidence>
<dbReference type="Proteomes" id="UP000631181">
    <property type="component" value="Unassembled WGS sequence"/>
</dbReference>
<evidence type="ECO:0000256" key="2">
    <source>
        <dbReference type="ARBA" id="ARBA00012438"/>
    </source>
</evidence>
<dbReference type="InterPro" id="IPR004358">
    <property type="entry name" value="Sig_transdc_His_kin-like_C"/>
</dbReference>
<dbReference type="InterPro" id="IPR001789">
    <property type="entry name" value="Sig_transdc_resp-reg_receiver"/>
</dbReference>
<dbReference type="OrthoDB" id="303614at2759"/>
<dbReference type="InterPro" id="IPR029016">
    <property type="entry name" value="GAF-like_dom_sf"/>
</dbReference>
<dbReference type="GO" id="GO:0005886">
    <property type="term" value="C:plasma membrane"/>
    <property type="evidence" value="ECO:0007669"/>
    <property type="project" value="TreeGrafter"/>
</dbReference>
<sequence>MTRGSQDGERGGKVPRRFAYNQDAAREREMHLYLPLWGFSESEKFAQQSVGRHPNVSRDNVLTVFAQLASLRLDACRALISLFDRTTQHVVAEATPNLGLRSPKSGQDAKCLWRGVQQLPRDNIPMCNEAMTTFTKEKKDIFLVSDLKADSRFKSHSSVTGPPHHRFYVSVPIKSPDGYVIGTIAVLDDRPRDSMSDKHRHFLQELSETVMDHLLSQRAMREEFREEKMVRALGLFVQGKFDLSEGIDSRHGTENTFDQLHSKLEQLKLSGGKKASDENSHEERGRASETPEDSATDRESVKAEATRSRSPVRQFKTEEQSKGESAGEKRENAQRPSLSPTTSHLQKSLAPSNVQAVLNRASCLMNQALDVEGAMFIDATVYARRQMIGSDNDGNNNNEENSDAILSHLESDDSDSTTDDFHGPKSLVLGYATSDHSSMHNERASHYVSLPGAFVSYLIDKYPRGKIFHIEKDGSVALSYEGLADEVTQHHRNSKSVQEEQPKEKNLREETLEIRQLHKILTDARCIAIYPVWDFQRSRWFTVNLVWSNDPGRVLSEPKDLTYMAAFSNSVMAEISRMDIEAADRAKSDFISSISHELRSPLHGVLGTVELLQETATTYTQRGLVETVYSCGRTLLDTLNHLLDYAKINTMMAGQSPNPGSGSSDSTFATPGLVQEEDLSSLVQEVVEGLLAGAEFYNRESSSTGESGKKVNRKSASLTPMGHHDRRIMIIVDIERHDSWRYPVYAGAWRRVVMNLFGNALKYTQAGYIRLFLKKSSMKSRGNKTVPAICLTISDSGRGMSQDFLLHHLYIPFLQEDTQAPGLGVGLHLVHQIIKSLDGKIEFRSEVGKGTEVEVVLPMSDLRPPPSSPTQFDYLRERLDGMTVSLFTQSLSRDELSIRPDVFGEIRATLSRMVSDWFGLQVLSPEELKQRDADFLIVTEHEYRALAHDSSSNDISSLVNSKLSYPLIVLSAQASSWKVVKERNQDRALFLSQPVSPKTLATVFEHCLNQDGAPEVSTARSDSYSPQSSRENSTTTDKSDSGPKTSDAAQAVANVSDEKDAPVKKVLLVEDNNVNLKIIETCVRNAGLAYESAVNGLQALEKFKIERFDAVVMDISMPIMDGLTATREMRIYEKTAGLPRTAIIILTAVLSADMQQEAQVSGVDKFLTKPTPLKKLRELLQNLPEL</sequence>
<reference evidence="10" key="1">
    <citation type="journal article" date="2020" name="Front. Microbiol.">
        <title>Gene regulatory networks of Penicillium echinulatum 2HH and Penicillium oxalicum 114-2 inferred by a computational biology approach.</title>
        <authorList>
            <person name="Lenz A.R."/>
            <person name="Galan-Vasquez E."/>
            <person name="Balbinot E."/>
            <person name="De Abreu F.P."/>
            <person name="De Oliveira N.S."/>
            <person name="Da Rosa L.O."/>
            <person name="De Avila E Silva S."/>
            <person name="Camassola M."/>
            <person name="Dillon A.J.P."/>
            <person name="Perez-Rueda E."/>
        </authorList>
    </citation>
    <scope>NUCLEOTIDE SEQUENCE</scope>
    <source>
        <strain evidence="10">S1M29</strain>
    </source>
</reference>
<dbReference type="SMART" id="SM00387">
    <property type="entry name" value="HATPase_c"/>
    <property type="match status" value="1"/>
</dbReference>
<protein>
    <recommendedName>
        <fullName evidence="2">histidine kinase</fullName>
        <ecNumber evidence="2">2.7.13.3</ecNumber>
    </recommendedName>
</protein>
<keyword evidence="11" id="KW-1185">Reference proteome</keyword>
<dbReference type="InterPro" id="IPR003594">
    <property type="entry name" value="HATPase_dom"/>
</dbReference>
<name>A0A8J8WH95_9EURO</name>
<dbReference type="SUPFAM" id="SSF55874">
    <property type="entry name" value="ATPase domain of HSP90 chaperone/DNA topoisomerase II/histidine kinase"/>
    <property type="match status" value="1"/>
</dbReference>
<dbReference type="AlphaFoldDB" id="A0A8J8WH95"/>
<dbReference type="InterPro" id="IPR005467">
    <property type="entry name" value="His_kinase_dom"/>
</dbReference>